<dbReference type="Proteomes" id="UP001430172">
    <property type="component" value="Unassembled WGS sequence"/>
</dbReference>
<evidence type="ECO:0000313" key="3">
    <source>
        <dbReference type="Proteomes" id="UP001430172"/>
    </source>
</evidence>
<accession>A0ABS2CR29</accession>
<evidence type="ECO:0000313" key="2">
    <source>
        <dbReference type="EMBL" id="MBM6401591.1"/>
    </source>
</evidence>
<proteinExistence type="predicted"/>
<dbReference type="Gene3D" id="3.40.50.620">
    <property type="entry name" value="HUPs"/>
    <property type="match status" value="1"/>
</dbReference>
<dbReference type="Pfam" id="PF00582">
    <property type="entry name" value="Usp"/>
    <property type="match status" value="1"/>
</dbReference>
<reference evidence="2" key="1">
    <citation type="submission" date="2021-02" db="EMBL/GenBank/DDBJ databases">
        <title>Phycicoccus sp. MQZ13P-5T, whole genome shotgun sequence.</title>
        <authorList>
            <person name="Tuo L."/>
        </authorList>
    </citation>
    <scope>NUCLEOTIDE SEQUENCE</scope>
    <source>
        <strain evidence="2">MQZ13P-5</strain>
    </source>
</reference>
<comment type="caution">
    <text evidence="2">The sequence shown here is derived from an EMBL/GenBank/DDBJ whole genome shotgun (WGS) entry which is preliminary data.</text>
</comment>
<evidence type="ECO:0000259" key="1">
    <source>
        <dbReference type="Pfam" id="PF00582"/>
    </source>
</evidence>
<dbReference type="SUPFAM" id="SSF52402">
    <property type="entry name" value="Adenine nucleotide alpha hydrolases-like"/>
    <property type="match status" value="1"/>
</dbReference>
<dbReference type="InterPro" id="IPR014729">
    <property type="entry name" value="Rossmann-like_a/b/a_fold"/>
</dbReference>
<name>A0ABS2CR29_9MICO</name>
<sequence length="132" mass="13444">MTIVVGYVPRRDGLAALEAAVAEAARTAQPLLVVNAGTDAEPRRRGLADRRDIDALCACLADVGVPHEVRQPSRGLAPADELVQAAAGCSARLLVVGLRRRRPAGVGTGGSTLSGVLADADCDVLVVPAADA</sequence>
<dbReference type="InterPro" id="IPR006016">
    <property type="entry name" value="UspA"/>
</dbReference>
<dbReference type="RefSeq" id="WP_204132062.1">
    <property type="nucleotide sequence ID" value="NZ_JAFDVD010000016.1"/>
</dbReference>
<feature type="domain" description="UspA" evidence="1">
    <location>
        <begin position="2"/>
        <end position="128"/>
    </location>
</feature>
<organism evidence="2 3">
    <name type="scientific">Phycicoccus sonneratiae</name>
    <dbReference type="NCBI Taxonomy" id="2807628"/>
    <lineage>
        <taxon>Bacteria</taxon>
        <taxon>Bacillati</taxon>
        <taxon>Actinomycetota</taxon>
        <taxon>Actinomycetes</taxon>
        <taxon>Micrococcales</taxon>
        <taxon>Intrasporangiaceae</taxon>
        <taxon>Phycicoccus</taxon>
    </lineage>
</organism>
<keyword evidence="3" id="KW-1185">Reference proteome</keyword>
<protein>
    <submittedName>
        <fullName evidence="2">Universal stress protein</fullName>
    </submittedName>
</protein>
<gene>
    <name evidence="2" type="ORF">JQN70_14425</name>
</gene>
<dbReference type="EMBL" id="JAFDVD010000016">
    <property type="protein sequence ID" value="MBM6401591.1"/>
    <property type="molecule type" value="Genomic_DNA"/>
</dbReference>